<accession>A0ABS6L2A0</accession>
<evidence type="ECO:0000256" key="2">
    <source>
        <dbReference type="ARBA" id="ARBA00007613"/>
    </source>
</evidence>
<feature type="chain" id="PRO_5044950330" evidence="3">
    <location>
        <begin position="21"/>
        <end position="474"/>
    </location>
</feature>
<dbReference type="EMBL" id="JAFMOU010000068">
    <property type="protein sequence ID" value="MBU9835859.1"/>
    <property type="molecule type" value="Genomic_DNA"/>
</dbReference>
<dbReference type="Proteomes" id="UP000699865">
    <property type="component" value="Unassembled WGS sequence"/>
</dbReference>
<evidence type="ECO:0000256" key="5">
    <source>
        <dbReference type="SAM" id="MobiDB-lite"/>
    </source>
</evidence>
<proteinExistence type="inferred from homology"/>
<keyword evidence="3" id="KW-0732">Signal</keyword>
<dbReference type="RefSeq" id="WP_217138518.1">
    <property type="nucleotide sequence ID" value="NZ_JAFMOU010000068.1"/>
</dbReference>
<keyword evidence="3" id="KW-0472">Membrane</keyword>
<evidence type="ECO:0000256" key="4">
    <source>
        <dbReference type="SAM" id="Coils"/>
    </source>
</evidence>
<organism evidence="6 7">
    <name type="scientific">Rahnella perminowiae</name>
    <dbReference type="NCBI Taxonomy" id="2816244"/>
    <lineage>
        <taxon>Bacteria</taxon>
        <taxon>Pseudomonadati</taxon>
        <taxon>Pseudomonadota</taxon>
        <taxon>Gammaproteobacteria</taxon>
        <taxon>Enterobacterales</taxon>
        <taxon>Yersiniaceae</taxon>
        <taxon>Rahnella</taxon>
    </lineage>
</organism>
<dbReference type="Pfam" id="PF02321">
    <property type="entry name" value="OEP"/>
    <property type="match status" value="2"/>
</dbReference>
<gene>
    <name evidence="6" type="ORF">J1786_13700</name>
</gene>
<comment type="subcellular location">
    <subcellularLocation>
        <location evidence="1 3">Cell outer membrane</location>
        <topology evidence="1 3">Lipid-anchor</topology>
    </subcellularLocation>
</comment>
<keyword evidence="3" id="KW-0449">Lipoprotein</keyword>
<reference evidence="6 7" key="1">
    <citation type="submission" date="2021-03" db="EMBL/GenBank/DDBJ databases">
        <title>Five novel Rahnella species.</title>
        <authorList>
            <person name="Brady C."/>
            <person name="Asselin J."/>
            <person name="Beer S."/>
            <person name="Bruberg M.B."/>
            <person name="Crampton B."/>
            <person name="Venter S."/>
            <person name="Arnold D."/>
            <person name="Denman S."/>
        </authorList>
    </citation>
    <scope>NUCLEOTIDE SEQUENCE [LARGE SCALE GENOMIC DNA]</scope>
    <source>
        <strain evidence="6 7">L72c</strain>
    </source>
</reference>
<evidence type="ECO:0000313" key="6">
    <source>
        <dbReference type="EMBL" id="MBU9835859.1"/>
    </source>
</evidence>
<evidence type="ECO:0000256" key="1">
    <source>
        <dbReference type="ARBA" id="ARBA00004459"/>
    </source>
</evidence>
<dbReference type="PANTHER" id="PTHR30203:SF32">
    <property type="entry name" value="CATION EFFLUX SYSTEM PROTEIN CUSC"/>
    <property type="match status" value="1"/>
</dbReference>
<keyword evidence="7" id="KW-1185">Reference proteome</keyword>
<sequence>MKIILTVTLALCLAGCGSLVKTPYQQPGLNLPQDWQNKQTGSAWLRNTPQWWRIFNDPQFSQMITDVLSHNDDLAIAGYRLRQAVLDAGLTDTNLTPDVSVGGEASNSKNTRRNTASAENYNASVSMSYKLDLWGKLARTREQAQWQINATALDRQNTALMLIGTTGELYWQIAALNQKIDNTGQSIRLAMETERITRSGYDAGAISQLDVLQARQSVLDQNNSLRDLEQQREDARNALAILFGRSPSVRAPEKASLDPRQNIALEPDLPLSVISRRPDVQSAEWQLRASLAANEVAKLNFYPSLSLGATLGAGNAVFSEWFSNPVRTLSSSLTLPFVQWNTVQLTVERSGLDVKQAAANFRNKVYSALADVEKALSQRATYLAQREDLLRSLALSQQRLGLAKSQYLAGAVSVQTWLDAQSSLLGAENQLADAQSYYLNATLQLWLALGGEVIPETLMVMTDVNNVPGKNSNG</sequence>
<name>A0ABS6L2A0_9GAMM</name>
<evidence type="ECO:0000313" key="7">
    <source>
        <dbReference type="Proteomes" id="UP000699865"/>
    </source>
</evidence>
<dbReference type="NCBIfam" id="TIGR01845">
    <property type="entry name" value="outer_NodT"/>
    <property type="match status" value="1"/>
</dbReference>
<feature type="coiled-coil region" evidence="4">
    <location>
        <begin position="211"/>
        <end position="245"/>
    </location>
</feature>
<dbReference type="InterPro" id="IPR010131">
    <property type="entry name" value="MdtP/NodT-like"/>
</dbReference>
<feature type="signal peptide" evidence="3">
    <location>
        <begin position="1"/>
        <end position="20"/>
    </location>
</feature>
<keyword evidence="3" id="KW-0564">Palmitate</keyword>
<feature type="region of interest" description="Disordered" evidence="5">
    <location>
        <begin position="98"/>
        <end position="117"/>
    </location>
</feature>
<keyword evidence="3" id="KW-1134">Transmembrane beta strand</keyword>
<feature type="compositionally biased region" description="Polar residues" evidence="5">
    <location>
        <begin position="105"/>
        <end position="117"/>
    </location>
</feature>
<keyword evidence="4" id="KW-0175">Coiled coil</keyword>
<dbReference type="PANTHER" id="PTHR30203">
    <property type="entry name" value="OUTER MEMBRANE CATION EFFLUX PROTEIN"/>
    <property type="match status" value="1"/>
</dbReference>
<dbReference type="InterPro" id="IPR003423">
    <property type="entry name" value="OMP_efflux"/>
</dbReference>
<comment type="caution">
    <text evidence="6">The sequence shown here is derived from an EMBL/GenBank/DDBJ whole genome shotgun (WGS) entry which is preliminary data.</text>
</comment>
<keyword evidence="3" id="KW-0812">Transmembrane</keyword>
<protein>
    <submittedName>
        <fullName evidence="6">Efflux transporter outer membrane subunit</fullName>
    </submittedName>
</protein>
<comment type="similarity">
    <text evidence="2 3">Belongs to the outer membrane factor (OMF) (TC 1.B.17) family.</text>
</comment>
<evidence type="ECO:0000256" key="3">
    <source>
        <dbReference type="RuleBase" id="RU362097"/>
    </source>
</evidence>